<dbReference type="GO" id="GO:0016020">
    <property type="term" value="C:membrane"/>
    <property type="evidence" value="ECO:0007669"/>
    <property type="project" value="TreeGrafter"/>
</dbReference>
<dbReference type="ESTHER" id="9euca-a0a0p4wrb1">
    <property type="family name" value="SERHL"/>
</dbReference>
<evidence type="ECO:0000256" key="2">
    <source>
        <dbReference type="ARBA" id="ARBA00022801"/>
    </source>
</evidence>
<dbReference type="SUPFAM" id="SSF53474">
    <property type="entry name" value="alpha/beta-Hydrolases"/>
    <property type="match status" value="1"/>
</dbReference>
<proteinExistence type="inferred from homology"/>
<accession>A0A0P4WRB1</accession>
<dbReference type="PANTHER" id="PTHR43798">
    <property type="entry name" value="MONOACYLGLYCEROL LIPASE"/>
    <property type="match status" value="1"/>
</dbReference>
<protein>
    <recommendedName>
        <fullName evidence="3">AB hydrolase-1 domain-containing protein</fullName>
    </recommendedName>
</protein>
<evidence type="ECO:0000259" key="3">
    <source>
        <dbReference type="Pfam" id="PF00561"/>
    </source>
</evidence>
<dbReference type="InterPro" id="IPR000073">
    <property type="entry name" value="AB_hydrolase_1"/>
</dbReference>
<comment type="similarity">
    <text evidence="1">Belongs to the AB hydrolase superfamily.</text>
</comment>
<dbReference type="InterPro" id="IPR050266">
    <property type="entry name" value="AB_hydrolase_sf"/>
</dbReference>
<dbReference type="PRINTS" id="PR00111">
    <property type="entry name" value="ABHYDROLASE"/>
</dbReference>
<feature type="domain" description="AB hydrolase-1" evidence="3">
    <location>
        <begin position="58"/>
        <end position="170"/>
    </location>
</feature>
<dbReference type="Pfam" id="PF00561">
    <property type="entry name" value="Abhydrolase_1"/>
    <property type="match status" value="1"/>
</dbReference>
<dbReference type="Gene3D" id="3.40.50.1820">
    <property type="entry name" value="alpha/beta hydrolase"/>
    <property type="match status" value="1"/>
</dbReference>
<name>A0A0P4WRB1_SCYOL</name>
<dbReference type="InterPro" id="IPR029058">
    <property type="entry name" value="AB_hydrolase_fold"/>
</dbReference>
<keyword evidence="2" id="KW-0378">Hydrolase</keyword>
<dbReference type="EMBL" id="GDRN01068948">
    <property type="protein sequence ID" value="JAI64122.1"/>
    <property type="molecule type" value="Transcribed_RNA"/>
</dbReference>
<dbReference type="AlphaFoldDB" id="A0A0P4WRB1"/>
<organism evidence="4">
    <name type="scientific">Scylla olivacea</name>
    <name type="common">Orange mud crab</name>
    <name type="synonym">Cancer olivacea</name>
    <dbReference type="NCBI Taxonomy" id="85551"/>
    <lineage>
        <taxon>Eukaryota</taxon>
        <taxon>Metazoa</taxon>
        <taxon>Ecdysozoa</taxon>
        <taxon>Arthropoda</taxon>
        <taxon>Crustacea</taxon>
        <taxon>Multicrustacea</taxon>
        <taxon>Malacostraca</taxon>
        <taxon>Eumalacostraca</taxon>
        <taxon>Eucarida</taxon>
        <taxon>Decapoda</taxon>
        <taxon>Pleocyemata</taxon>
        <taxon>Brachyura</taxon>
        <taxon>Eubrachyura</taxon>
        <taxon>Portunoidea</taxon>
        <taxon>Portunidae</taxon>
        <taxon>Portuninae</taxon>
        <taxon>Scylla</taxon>
    </lineage>
</organism>
<reference evidence="4" key="1">
    <citation type="submission" date="2015-09" db="EMBL/GenBank/DDBJ databases">
        <title>Scylla olivacea transcriptome.</title>
        <authorList>
            <person name="Ikhwanuddin M."/>
        </authorList>
    </citation>
    <scope>NUCLEOTIDE SEQUENCE</scope>
</reference>
<evidence type="ECO:0000256" key="1">
    <source>
        <dbReference type="ARBA" id="ARBA00008645"/>
    </source>
</evidence>
<dbReference type="GO" id="GO:0016787">
    <property type="term" value="F:hydrolase activity"/>
    <property type="evidence" value="ECO:0007669"/>
    <property type="project" value="UniProtKB-KW"/>
</dbReference>
<dbReference type="PANTHER" id="PTHR43798:SF14">
    <property type="entry name" value="SERINE HYDROLASE-LIKE PROTEIN DDB_G0286239"/>
    <property type="match status" value="1"/>
</dbReference>
<evidence type="ECO:0000313" key="4">
    <source>
        <dbReference type="EMBL" id="JAI64123.1"/>
    </source>
</evidence>
<dbReference type="EMBL" id="GDRN01068947">
    <property type="protein sequence ID" value="JAI64123.1"/>
    <property type="molecule type" value="Transcribed_RNA"/>
</dbReference>
<sequence length="325" mass="36204">MLLKAAGRSVATGRKFHTLHCKVLCQSKMESTTNPKEIMIPVPYGHIAGKIWNEGGSPLLGLHGWMDNAGTWDTVAPLLPRNISIVAIDFPGHGLSSFKPLGIGCTFVHLLQVIERVVQYFGWKEVSLLGHSMGGAAAMMYAGAFPEKVIKVIMVDMVKPVATPAENQPQQTAKSIKELLEVEAKIGKGLQSYEYSFIVDKLIKGYASSITEETAKILLKRGSIKHSNGLYSFNYDPRLKVPSIFGMTFEQQKEFANRLNCELMIIKASGGPIYEKQEHYDEMKSLYSKSAKKFIYKEVEGTHHVHLNDPQVVAPLIVEFMHRKL</sequence>